<evidence type="ECO:0000256" key="5">
    <source>
        <dbReference type="ARBA" id="ARBA00023274"/>
    </source>
</evidence>
<feature type="domain" description="Small ribosomal subunit protein uS4 N-terminal" evidence="11">
    <location>
        <begin position="2"/>
        <end position="92"/>
    </location>
</feature>
<dbReference type="GO" id="GO:0015935">
    <property type="term" value="C:small ribosomal subunit"/>
    <property type="evidence" value="ECO:0007669"/>
    <property type="project" value="InterPro"/>
</dbReference>
<evidence type="ECO:0000256" key="3">
    <source>
        <dbReference type="ARBA" id="ARBA00022884"/>
    </source>
</evidence>
<name>A0A6C2U9M9_PONDE</name>
<dbReference type="GO" id="GO:0042274">
    <property type="term" value="P:ribosomal small subunit biogenesis"/>
    <property type="evidence" value="ECO:0007669"/>
    <property type="project" value="TreeGrafter"/>
</dbReference>
<evidence type="ECO:0000256" key="8">
    <source>
        <dbReference type="RuleBase" id="RU003699"/>
    </source>
</evidence>
<protein>
    <recommendedName>
        <fullName evidence="6 7">Small ribosomal subunit protein uS4</fullName>
    </recommendedName>
</protein>
<comment type="function">
    <text evidence="7">One of the primary rRNA binding proteins, it binds directly to 16S rRNA where it nucleates assembly of the body of the 30S subunit.</text>
</comment>
<keyword evidence="5 7" id="KW-0687">Ribonucleoprotein</keyword>
<keyword evidence="3 7" id="KW-0694">RNA-binding</keyword>
<dbReference type="Pfam" id="PF00163">
    <property type="entry name" value="Ribosomal_S4"/>
    <property type="match status" value="1"/>
</dbReference>
<reference evidence="12 13" key="1">
    <citation type="submission" date="2019-04" db="EMBL/GenBank/DDBJ databases">
        <authorList>
            <person name="Van Vliet M D."/>
        </authorList>
    </citation>
    <scope>NUCLEOTIDE SEQUENCE [LARGE SCALE GENOMIC DNA]</scope>
    <source>
        <strain evidence="12 13">F1</strain>
    </source>
</reference>
<dbReference type="InterPro" id="IPR005709">
    <property type="entry name" value="Ribosomal_uS4_bac-type"/>
</dbReference>
<feature type="compositionally biased region" description="Basic and acidic residues" evidence="9">
    <location>
        <begin position="21"/>
        <end position="30"/>
    </location>
</feature>
<evidence type="ECO:0000259" key="10">
    <source>
        <dbReference type="SMART" id="SM00363"/>
    </source>
</evidence>
<organism evidence="12 13">
    <name type="scientific">Pontiella desulfatans</name>
    <dbReference type="NCBI Taxonomy" id="2750659"/>
    <lineage>
        <taxon>Bacteria</taxon>
        <taxon>Pseudomonadati</taxon>
        <taxon>Kiritimatiellota</taxon>
        <taxon>Kiritimatiellia</taxon>
        <taxon>Kiritimatiellales</taxon>
        <taxon>Pontiellaceae</taxon>
        <taxon>Pontiella</taxon>
    </lineage>
</organism>
<keyword evidence="2 7" id="KW-0699">rRNA-binding</keyword>
<evidence type="ECO:0000256" key="9">
    <source>
        <dbReference type="SAM" id="MobiDB-lite"/>
    </source>
</evidence>
<keyword evidence="4 7" id="KW-0689">Ribosomal protein</keyword>
<evidence type="ECO:0000313" key="12">
    <source>
        <dbReference type="EMBL" id="VGO16750.1"/>
    </source>
</evidence>
<evidence type="ECO:0000259" key="11">
    <source>
        <dbReference type="SMART" id="SM01390"/>
    </source>
</evidence>
<feature type="region of interest" description="Disordered" evidence="9">
    <location>
        <begin position="1"/>
        <end position="52"/>
    </location>
</feature>
<dbReference type="InterPro" id="IPR001912">
    <property type="entry name" value="Ribosomal_uS4_N"/>
</dbReference>
<dbReference type="Gene3D" id="3.10.290.10">
    <property type="entry name" value="RNA-binding S4 domain"/>
    <property type="match status" value="1"/>
</dbReference>
<dbReference type="InterPro" id="IPR002942">
    <property type="entry name" value="S4_RNA-bd"/>
</dbReference>
<dbReference type="HAMAP" id="MF_01306_B">
    <property type="entry name" value="Ribosomal_uS4_B"/>
    <property type="match status" value="1"/>
</dbReference>
<sequence length="200" mass="22982">MKYTGPKIKKARRLGVALSPKSEKFLERRPNPPGQHGPNRRRGKQSDYGRQLTEKQRLRYQYNMSEKQLRGVFEKATRKPGNTGEVMMQMLESRLDVVVLRAGMARSIYQARQMVSHAHFRVNGKKVNIPSYSVKIGDKITVREKSKDLDAFVLAQQVAKTPEYITANDKELTAELNRLPNMEEVPVTCEISLVVEYYAR</sequence>
<evidence type="ECO:0000256" key="7">
    <source>
        <dbReference type="HAMAP-Rule" id="MF_01306"/>
    </source>
</evidence>
<dbReference type="GO" id="GO:0019843">
    <property type="term" value="F:rRNA binding"/>
    <property type="evidence" value="ECO:0007669"/>
    <property type="project" value="UniProtKB-UniRule"/>
</dbReference>
<feature type="domain" description="RNA-binding S4" evidence="10">
    <location>
        <begin position="93"/>
        <end position="159"/>
    </location>
</feature>
<dbReference type="InterPro" id="IPR036986">
    <property type="entry name" value="S4_RNA-bd_sf"/>
</dbReference>
<dbReference type="InterPro" id="IPR022801">
    <property type="entry name" value="Ribosomal_uS4"/>
</dbReference>
<accession>A0A6C2U9M9</accession>
<gene>
    <name evidence="7 12" type="primary">rpsD</name>
    <name evidence="12" type="ORF">PDESU_05342</name>
</gene>
<keyword evidence="13" id="KW-1185">Reference proteome</keyword>
<dbReference type="Proteomes" id="UP000366872">
    <property type="component" value="Unassembled WGS sequence"/>
</dbReference>
<dbReference type="SMART" id="SM01390">
    <property type="entry name" value="Ribosomal_S4"/>
    <property type="match status" value="1"/>
</dbReference>
<dbReference type="GO" id="GO:0006412">
    <property type="term" value="P:translation"/>
    <property type="evidence" value="ECO:0007669"/>
    <property type="project" value="UniProtKB-UniRule"/>
</dbReference>
<dbReference type="Pfam" id="PF01479">
    <property type="entry name" value="S4"/>
    <property type="match status" value="1"/>
</dbReference>
<dbReference type="RefSeq" id="WP_136082276.1">
    <property type="nucleotide sequence ID" value="NZ_CAAHFG010000004.1"/>
</dbReference>
<dbReference type="InterPro" id="IPR018079">
    <property type="entry name" value="Ribosomal_uS4_CS"/>
</dbReference>
<dbReference type="PROSITE" id="PS00632">
    <property type="entry name" value="RIBOSOMAL_S4"/>
    <property type="match status" value="1"/>
</dbReference>
<evidence type="ECO:0000256" key="2">
    <source>
        <dbReference type="ARBA" id="ARBA00022730"/>
    </source>
</evidence>
<dbReference type="GO" id="GO:0003735">
    <property type="term" value="F:structural constituent of ribosome"/>
    <property type="evidence" value="ECO:0007669"/>
    <property type="project" value="InterPro"/>
</dbReference>
<dbReference type="Gene3D" id="1.10.1050.10">
    <property type="entry name" value="Ribosomal Protein S4 Delta 41, Chain A, domain 1"/>
    <property type="match status" value="1"/>
</dbReference>
<evidence type="ECO:0000256" key="4">
    <source>
        <dbReference type="ARBA" id="ARBA00022980"/>
    </source>
</evidence>
<evidence type="ECO:0000313" key="13">
    <source>
        <dbReference type="Proteomes" id="UP000366872"/>
    </source>
</evidence>
<dbReference type="FunFam" id="3.10.290.10:FF:000001">
    <property type="entry name" value="30S ribosomal protein S4"/>
    <property type="match status" value="1"/>
</dbReference>
<dbReference type="PANTHER" id="PTHR11831">
    <property type="entry name" value="30S 40S RIBOSOMAL PROTEIN"/>
    <property type="match status" value="1"/>
</dbReference>
<dbReference type="SUPFAM" id="SSF55174">
    <property type="entry name" value="Alpha-L RNA-binding motif"/>
    <property type="match status" value="1"/>
</dbReference>
<dbReference type="AlphaFoldDB" id="A0A6C2U9M9"/>
<evidence type="ECO:0000256" key="1">
    <source>
        <dbReference type="ARBA" id="ARBA00007465"/>
    </source>
</evidence>
<dbReference type="NCBIfam" id="TIGR01017">
    <property type="entry name" value="rpsD_bact"/>
    <property type="match status" value="1"/>
</dbReference>
<dbReference type="SMART" id="SM00363">
    <property type="entry name" value="S4"/>
    <property type="match status" value="1"/>
</dbReference>
<dbReference type="EMBL" id="CAAHFG010000004">
    <property type="protein sequence ID" value="VGO16750.1"/>
    <property type="molecule type" value="Genomic_DNA"/>
</dbReference>
<comment type="function">
    <text evidence="7">With S5 and S12 plays an important role in translational accuracy.</text>
</comment>
<evidence type="ECO:0000256" key="6">
    <source>
        <dbReference type="ARBA" id="ARBA00035254"/>
    </source>
</evidence>
<comment type="subunit">
    <text evidence="7">Part of the 30S ribosomal subunit. Contacts protein S5. The interaction surface between S4 and S5 is involved in control of translational fidelity.</text>
</comment>
<dbReference type="PANTHER" id="PTHR11831:SF4">
    <property type="entry name" value="SMALL RIBOSOMAL SUBUNIT PROTEIN US4M"/>
    <property type="match status" value="1"/>
</dbReference>
<dbReference type="CDD" id="cd00165">
    <property type="entry name" value="S4"/>
    <property type="match status" value="1"/>
</dbReference>
<proteinExistence type="inferred from homology"/>
<dbReference type="NCBIfam" id="NF003717">
    <property type="entry name" value="PRK05327.1"/>
    <property type="match status" value="1"/>
</dbReference>
<comment type="similarity">
    <text evidence="1 7 8">Belongs to the universal ribosomal protein uS4 family.</text>
</comment>
<dbReference type="PROSITE" id="PS50889">
    <property type="entry name" value="S4"/>
    <property type="match status" value="1"/>
</dbReference>